<dbReference type="Gene3D" id="3.30.160.60">
    <property type="entry name" value="Classic Zinc Finger"/>
    <property type="match status" value="1"/>
</dbReference>
<feature type="coiled-coil region" evidence="2">
    <location>
        <begin position="521"/>
        <end position="558"/>
    </location>
</feature>
<evidence type="ECO:0000259" key="3">
    <source>
        <dbReference type="PROSITE" id="PS50119"/>
    </source>
</evidence>
<keyword evidence="1" id="KW-0863">Zinc-finger</keyword>
<comment type="caution">
    <text evidence="4">The sequence shown here is derived from an EMBL/GenBank/DDBJ whole genome shotgun (WGS) entry which is preliminary data.</text>
</comment>
<protein>
    <recommendedName>
        <fullName evidence="3">B box-type domain-containing protein</fullName>
    </recommendedName>
</protein>
<dbReference type="Proteomes" id="UP001295684">
    <property type="component" value="Unassembled WGS sequence"/>
</dbReference>
<evidence type="ECO:0000313" key="5">
    <source>
        <dbReference type="Proteomes" id="UP001295684"/>
    </source>
</evidence>
<keyword evidence="1" id="KW-0862">Zinc</keyword>
<gene>
    <name evidence="4" type="ORF">ECRASSUSDP1_LOCUS1704</name>
</gene>
<evidence type="ECO:0000256" key="1">
    <source>
        <dbReference type="PROSITE-ProRule" id="PRU00024"/>
    </source>
</evidence>
<feature type="domain" description="B box-type" evidence="3">
    <location>
        <begin position="131"/>
        <end position="172"/>
    </location>
</feature>
<dbReference type="InterPro" id="IPR000315">
    <property type="entry name" value="Znf_B-box"/>
</dbReference>
<accession>A0AAD1U1C8</accession>
<dbReference type="PANTHER" id="PTHR25462:SF296">
    <property type="entry name" value="MEIOTIC P26, ISOFORM F"/>
    <property type="match status" value="1"/>
</dbReference>
<dbReference type="EMBL" id="CAMPGE010001607">
    <property type="protein sequence ID" value="CAI2360402.1"/>
    <property type="molecule type" value="Genomic_DNA"/>
</dbReference>
<keyword evidence="5" id="KW-1185">Reference proteome</keyword>
<keyword evidence="2" id="KW-0175">Coiled coil</keyword>
<reference evidence="4" key="1">
    <citation type="submission" date="2023-07" db="EMBL/GenBank/DDBJ databases">
        <authorList>
            <consortium name="AG Swart"/>
            <person name="Singh M."/>
            <person name="Singh A."/>
            <person name="Seah K."/>
            <person name="Emmerich C."/>
        </authorList>
    </citation>
    <scope>NUCLEOTIDE SEQUENCE</scope>
    <source>
        <strain evidence="4">DP1</strain>
    </source>
</reference>
<name>A0AAD1U1C8_EUPCR</name>
<evidence type="ECO:0000256" key="2">
    <source>
        <dbReference type="SAM" id="Coils"/>
    </source>
</evidence>
<dbReference type="SMART" id="SM00336">
    <property type="entry name" value="BBOX"/>
    <property type="match status" value="1"/>
</dbReference>
<dbReference type="CDD" id="cd19756">
    <property type="entry name" value="Bbox2"/>
    <property type="match status" value="1"/>
</dbReference>
<evidence type="ECO:0000313" key="4">
    <source>
        <dbReference type="EMBL" id="CAI2360402.1"/>
    </source>
</evidence>
<sequence>MIEIEEDDFIMNNSNSASQEREVPTEGMEEELARIPDIKIRNGFTENDDAIHDFSPVFSQIGNTPEIPNMQTMDATKEKSGENRDILSKFNKKKTELRKKSGNQVKLEKKDSFLELMQPHVTKKPTSKVDKKELMCEVHKGSYYEYYCNDCKTLICTHCLFQTHNGHNLVQFSDVINDVSKSVEQFRNTINKARKTISEQTEFGERSLAILEKQKDIQMDKIERSFTKIQQLVKERKSDLKKFYNNSYNEEKKRISDQLKTIKKDIIKIESIEKTWEKAISIIKSRSTLYLLKRIDYIDGFISSYHSYMAGIYKGQNFDLDNFKLNNKLRCKEVPIEDISAAIKRICFYYKKSRMEDNTYFNSNVPADPIEKEAFRLTKSPNLKTNPFAKPPLHVNSDSERVKSDLKYLYRTNKIPSLKHNKKGRNQVQKRSSPLIMNAGRKISSVGDSSKEDATITMLDRYKSVQKGPESLANSSDHMSTKKFALTDVNKQRVRSEDKLKIPPPSFLTNPDQTTKALQYLVNISDRLQTLNGTLEKMKEENNALKKLEERKNLEKGELPKLKSVSGDTQKHVVKKNSQLRYRIDRPKQGKLQIKKVDGNKLKSSAMKVSDIGKK</sequence>
<dbReference type="PROSITE" id="PS50119">
    <property type="entry name" value="ZF_BBOX"/>
    <property type="match status" value="1"/>
</dbReference>
<dbReference type="AlphaFoldDB" id="A0AAD1U1C8"/>
<dbReference type="Pfam" id="PF00643">
    <property type="entry name" value="zf-B_box"/>
    <property type="match status" value="1"/>
</dbReference>
<keyword evidence="1" id="KW-0479">Metal-binding</keyword>
<dbReference type="GO" id="GO:0008270">
    <property type="term" value="F:zinc ion binding"/>
    <property type="evidence" value="ECO:0007669"/>
    <property type="project" value="UniProtKB-KW"/>
</dbReference>
<dbReference type="PANTHER" id="PTHR25462">
    <property type="entry name" value="BONUS, ISOFORM C-RELATED"/>
    <property type="match status" value="1"/>
</dbReference>
<proteinExistence type="predicted"/>
<organism evidence="4 5">
    <name type="scientific">Euplotes crassus</name>
    <dbReference type="NCBI Taxonomy" id="5936"/>
    <lineage>
        <taxon>Eukaryota</taxon>
        <taxon>Sar</taxon>
        <taxon>Alveolata</taxon>
        <taxon>Ciliophora</taxon>
        <taxon>Intramacronucleata</taxon>
        <taxon>Spirotrichea</taxon>
        <taxon>Hypotrichia</taxon>
        <taxon>Euplotida</taxon>
        <taxon>Euplotidae</taxon>
        <taxon>Moneuplotes</taxon>
    </lineage>
</organism>
<dbReference type="SUPFAM" id="SSF57845">
    <property type="entry name" value="B-box zinc-binding domain"/>
    <property type="match status" value="1"/>
</dbReference>
<dbReference type="InterPro" id="IPR047153">
    <property type="entry name" value="TRIM45/56/19-like"/>
</dbReference>